<evidence type="ECO:0000256" key="2">
    <source>
        <dbReference type="ARBA" id="ARBA00004922"/>
    </source>
</evidence>
<evidence type="ECO:0000256" key="7">
    <source>
        <dbReference type="ARBA" id="ARBA00022692"/>
    </source>
</evidence>
<sequence length="261" mass="28300">MSLTADVSYSAYQAWRDRAEVRPLDLSVVIPAYNEEDRIVPTIAAFAAHLSASGLAWELIVADDGSTDTTVSLIEMLDHANIRVLVAERNGGKGAAVRRGLEAARGRLILFSDADNATPAQEIDALISSVRAGADVAIGSRAADGADVKNRSILRRTLTAGLKQVVRFGLGVGVRDTQCGFKLFTADAARRISSAQTVSGFSFDLEILHLAERFGYRIAEVPVRWFDAPGSKVDTRKEIVRFLASIARIRLNDLRGVYRNA</sequence>
<keyword evidence="10" id="KW-1133">Transmembrane helix</keyword>
<dbReference type="EC" id="2.4.1.117" evidence="4"/>
<comment type="catalytic activity">
    <reaction evidence="12">
        <text>a di-trans,poly-cis-dolichyl phosphate + UDP-alpha-D-glucose = a di-trans,poly-cis-dolichyl beta-D-glucosyl phosphate + UDP</text>
        <dbReference type="Rhea" id="RHEA:15401"/>
        <dbReference type="Rhea" id="RHEA-COMP:19498"/>
        <dbReference type="Rhea" id="RHEA-COMP:19502"/>
        <dbReference type="ChEBI" id="CHEBI:57525"/>
        <dbReference type="ChEBI" id="CHEBI:57683"/>
        <dbReference type="ChEBI" id="CHEBI:58223"/>
        <dbReference type="ChEBI" id="CHEBI:58885"/>
        <dbReference type="EC" id="2.4.1.117"/>
    </reaction>
    <physiologicalReaction direction="left-to-right" evidence="12">
        <dbReference type="Rhea" id="RHEA:15402"/>
    </physiologicalReaction>
</comment>
<comment type="pathway">
    <text evidence="2">Protein modification; protein glycosylation.</text>
</comment>
<dbReference type="RefSeq" id="WP_165140850.1">
    <property type="nucleotide sequence ID" value="NZ_CP049255.1"/>
</dbReference>
<keyword evidence="15" id="KW-1185">Reference proteome</keyword>
<evidence type="ECO:0000259" key="13">
    <source>
        <dbReference type="Pfam" id="PF00535"/>
    </source>
</evidence>
<dbReference type="Proteomes" id="UP000529310">
    <property type="component" value="Unassembled WGS sequence"/>
</dbReference>
<evidence type="ECO:0000256" key="8">
    <source>
        <dbReference type="ARBA" id="ARBA00022824"/>
    </source>
</evidence>
<evidence type="ECO:0000256" key="4">
    <source>
        <dbReference type="ARBA" id="ARBA00012583"/>
    </source>
</evidence>
<protein>
    <recommendedName>
        <fullName evidence="4">dolichyl-phosphate beta-glucosyltransferase</fullName>
        <ecNumber evidence="4">2.4.1.117</ecNumber>
    </recommendedName>
</protein>
<evidence type="ECO:0000256" key="11">
    <source>
        <dbReference type="ARBA" id="ARBA00023136"/>
    </source>
</evidence>
<keyword evidence="11" id="KW-0472">Membrane</keyword>
<evidence type="ECO:0000256" key="10">
    <source>
        <dbReference type="ARBA" id="ARBA00022989"/>
    </source>
</evidence>
<dbReference type="SUPFAM" id="SSF53448">
    <property type="entry name" value="Nucleotide-diphospho-sugar transferases"/>
    <property type="match status" value="1"/>
</dbReference>
<dbReference type="EMBL" id="JACHWQ010000011">
    <property type="protein sequence ID" value="MBB2977064.1"/>
    <property type="molecule type" value="Genomic_DNA"/>
</dbReference>
<evidence type="ECO:0000256" key="5">
    <source>
        <dbReference type="ARBA" id="ARBA00022676"/>
    </source>
</evidence>
<evidence type="ECO:0000256" key="12">
    <source>
        <dbReference type="ARBA" id="ARBA00045097"/>
    </source>
</evidence>
<reference evidence="14 15" key="1">
    <citation type="submission" date="2020-08" db="EMBL/GenBank/DDBJ databases">
        <title>Sequencing the genomes of 1000 actinobacteria strains.</title>
        <authorList>
            <person name="Klenk H.-P."/>
        </authorList>
    </citation>
    <scope>NUCLEOTIDE SEQUENCE [LARGE SCALE GENOMIC DNA]</scope>
    <source>
        <strain evidence="14 15">DSM 27099</strain>
    </source>
</reference>
<dbReference type="CDD" id="cd04188">
    <property type="entry name" value="DPG_synthase"/>
    <property type="match status" value="1"/>
</dbReference>
<dbReference type="AlphaFoldDB" id="A0A7W4YNZ3"/>
<keyword evidence="8" id="KW-0256">Endoplasmic reticulum</keyword>
<evidence type="ECO:0000256" key="3">
    <source>
        <dbReference type="ARBA" id="ARBA00006739"/>
    </source>
</evidence>
<keyword evidence="6 14" id="KW-0808">Transferase</keyword>
<dbReference type="InterPro" id="IPR029044">
    <property type="entry name" value="Nucleotide-diphossugar_trans"/>
</dbReference>
<feature type="domain" description="Glycosyltransferase 2-like" evidence="13">
    <location>
        <begin position="27"/>
        <end position="189"/>
    </location>
</feature>
<dbReference type="Pfam" id="PF00535">
    <property type="entry name" value="Glycos_transf_2"/>
    <property type="match status" value="1"/>
</dbReference>
<evidence type="ECO:0000256" key="1">
    <source>
        <dbReference type="ARBA" id="ARBA00004389"/>
    </source>
</evidence>
<dbReference type="PANTHER" id="PTHR10859">
    <property type="entry name" value="GLYCOSYL TRANSFERASE"/>
    <property type="match status" value="1"/>
</dbReference>
<dbReference type="PANTHER" id="PTHR10859:SF91">
    <property type="entry name" value="DOLICHYL-PHOSPHATE BETA-GLUCOSYLTRANSFERASE"/>
    <property type="match status" value="1"/>
</dbReference>
<comment type="subcellular location">
    <subcellularLocation>
        <location evidence="1">Endoplasmic reticulum membrane</location>
        <topology evidence="1">Single-pass membrane protein</topology>
    </subcellularLocation>
</comment>
<dbReference type="GO" id="GO:0006487">
    <property type="term" value="P:protein N-linked glycosylation"/>
    <property type="evidence" value="ECO:0007669"/>
    <property type="project" value="TreeGrafter"/>
</dbReference>
<dbReference type="InterPro" id="IPR035518">
    <property type="entry name" value="DPG_synthase"/>
</dbReference>
<dbReference type="Gene3D" id="3.90.550.10">
    <property type="entry name" value="Spore Coat Polysaccharide Biosynthesis Protein SpsA, Chain A"/>
    <property type="match status" value="1"/>
</dbReference>
<dbReference type="InterPro" id="IPR001173">
    <property type="entry name" value="Glyco_trans_2-like"/>
</dbReference>
<proteinExistence type="inferred from homology"/>
<evidence type="ECO:0000256" key="6">
    <source>
        <dbReference type="ARBA" id="ARBA00022679"/>
    </source>
</evidence>
<evidence type="ECO:0000256" key="9">
    <source>
        <dbReference type="ARBA" id="ARBA00022968"/>
    </source>
</evidence>
<keyword evidence="9" id="KW-0735">Signal-anchor</keyword>
<keyword evidence="7" id="KW-0812">Transmembrane</keyword>
<comment type="similarity">
    <text evidence="3">Belongs to the glycosyltransferase 2 family.</text>
</comment>
<organism evidence="14 15">
    <name type="scientific">Microbacterium endophyticum</name>
    <dbReference type="NCBI Taxonomy" id="1526412"/>
    <lineage>
        <taxon>Bacteria</taxon>
        <taxon>Bacillati</taxon>
        <taxon>Actinomycetota</taxon>
        <taxon>Actinomycetes</taxon>
        <taxon>Micrococcales</taxon>
        <taxon>Microbacteriaceae</taxon>
        <taxon>Microbacterium</taxon>
    </lineage>
</organism>
<evidence type="ECO:0000313" key="14">
    <source>
        <dbReference type="EMBL" id="MBB2977064.1"/>
    </source>
</evidence>
<gene>
    <name evidence="14" type="ORF">FHX49_002661</name>
</gene>
<accession>A0A7W4YNZ3</accession>
<name>A0A7W4YNZ3_9MICO</name>
<evidence type="ECO:0000313" key="15">
    <source>
        <dbReference type="Proteomes" id="UP000529310"/>
    </source>
</evidence>
<comment type="caution">
    <text evidence="14">The sequence shown here is derived from an EMBL/GenBank/DDBJ whole genome shotgun (WGS) entry which is preliminary data.</text>
</comment>
<keyword evidence="5 14" id="KW-0328">Glycosyltransferase</keyword>
<dbReference type="GO" id="GO:0004581">
    <property type="term" value="F:dolichyl-phosphate beta-glucosyltransferase activity"/>
    <property type="evidence" value="ECO:0007669"/>
    <property type="project" value="UniProtKB-EC"/>
</dbReference>